<comment type="caution">
    <text evidence="2">The sequence shown here is derived from an EMBL/GenBank/DDBJ whole genome shotgun (WGS) entry which is preliminary data.</text>
</comment>
<organism evidence="2 3">
    <name type="scientific">Streptomyces uncialis</name>
    <dbReference type="NCBI Taxonomy" id="1048205"/>
    <lineage>
        <taxon>Bacteria</taxon>
        <taxon>Bacillati</taxon>
        <taxon>Actinomycetota</taxon>
        <taxon>Actinomycetes</taxon>
        <taxon>Kitasatosporales</taxon>
        <taxon>Streptomycetaceae</taxon>
        <taxon>Streptomyces</taxon>
    </lineage>
</organism>
<dbReference type="AlphaFoldDB" id="A0A1Q4VAC9"/>
<keyword evidence="1" id="KW-0472">Membrane</keyword>
<name>A0A1Q4VAC9_9ACTN</name>
<sequence>MNGLRRVFTIAGVAALASLVLAPAVGAQGAGLLFIPLAVFALAAFLTAAFTHNLHELSRVFAMFGRSSGDAVGGVL</sequence>
<reference evidence="2 3" key="1">
    <citation type="submission" date="2015-06" db="EMBL/GenBank/DDBJ databases">
        <title>Cloning and characterization of the uncialamcin biosynthetic gene cluster.</title>
        <authorList>
            <person name="Yan X."/>
            <person name="Huang T."/>
            <person name="Ge H."/>
            <person name="Shen B."/>
        </authorList>
    </citation>
    <scope>NUCLEOTIDE SEQUENCE [LARGE SCALE GENOMIC DNA]</scope>
    <source>
        <strain evidence="2 3">DCA2648</strain>
    </source>
</reference>
<gene>
    <name evidence="2" type="ORF">AB852_11530</name>
</gene>
<evidence type="ECO:0000313" key="3">
    <source>
        <dbReference type="Proteomes" id="UP000186455"/>
    </source>
</evidence>
<dbReference type="EMBL" id="LFBV01000002">
    <property type="protein sequence ID" value="OKH94805.1"/>
    <property type="molecule type" value="Genomic_DNA"/>
</dbReference>
<accession>A0A1Q4VAC9</accession>
<dbReference type="Proteomes" id="UP000186455">
    <property type="component" value="Unassembled WGS sequence"/>
</dbReference>
<dbReference type="STRING" id="1048205.AB852_11530"/>
<keyword evidence="1" id="KW-0812">Transmembrane</keyword>
<keyword evidence="1" id="KW-1133">Transmembrane helix</keyword>
<protein>
    <submittedName>
        <fullName evidence="2">Uncharacterized protein</fullName>
    </submittedName>
</protein>
<feature type="transmembrane region" description="Helical" evidence="1">
    <location>
        <begin position="37"/>
        <end position="54"/>
    </location>
</feature>
<dbReference type="RefSeq" id="WP_073786781.1">
    <property type="nucleotide sequence ID" value="NZ_JAPEPH010000001.1"/>
</dbReference>
<keyword evidence="3" id="KW-1185">Reference proteome</keyword>
<proteinExistence type="predicted"/>
<evidence type="ECO:0000313" key="2">
    <source>
        <dbReference type="EMBL" id="OKH94805.1"/>
    </source>
</evidence>
<evidence type="ECO:0000256" key="1">
    <source>
        <dbReference type="SAM" id="Phobius"/>
    </source>
</evidence>